<protein>
    <submittedName>
        <fullName evidence="2">Uncharacterized protein</fullName>
    </submittedName>
</protein>
<name>A0A7W6ZYC9_9HYPH</name>
<proteinExistence type="predicted"/>
<dbReference type="RefSeq" id="WP_154668662.1">
    <property type="nucleotide sequence ID" value="NZ_JACIIG010000018.1"/>
</dbReference>
<feature type="region of interest" description="Disordered" evidence="1">
    <location>
        <begin position="1"/>
        <end position="72"/>
    </location>
</feature>
<accession>A0A7W6ZYC9</accession>
<evidence type="ECO:0000313" key="2">
    <source>
        <dbReference type="EMBL" id="MBB4571041.1"/>
    </source>
</evidence>
<feature type="compositionally biased region" description="Basic and acidic residues" evidence="1">
    <location>
        <begin position="1"/>
        <end position="13"/>
    </location>
</feature>
<dbReference type="AlphaFoldDB" id="A0A7W6ZYC9"/>
<organism evidence="2 3">
    <name type="scientific">Rhizobium leucaenae</name>
    <dbReference type="NCBI Taxonomy" id="29450"/>
    <lineage>
        <taxon>Bacteria</taxon>
        <taxon>Pseudomonadati</taxon>
        <taxon>Pseudomonadota</taxon>
        <taxon>Alphaproteobacteria</taxon>
        <taxon>Hyphomicrobiales</taxon>
        <taxon>Rhizobiaceae</taxon>
        <taxon>Rhizobium/Agrobacterium group</taxon>
        <taxon>Rhizobium</taxon>
    </lineage>
</organism>
<reference evidence="2 3" key="1">
    <citation type="submission" date="2020-08" db="EMBL/GenBank/DDBJ databases">
        <title>Genomic Encyclopedia of Type Strains, Phase IV (KMG-V): Genome sequencing to study the core and pangenomes of soil and plant-associated prokaryotes.</title>
        <authorList>
            <person name="Whitman W."/>
        </authorList>
    </citation>
    <scope>NUCLEOTIDE SEQUENCE [LARGE SCALE GENOMIC DNA]</scope>
    <source>
        <strain evidence="2 3">SEMIA 492</strain>
    </source>
</reference>
<keyword evidence="3" id="KW-1185">Reference proteome</keyword>
<comment type="caution">
    <text evidence="2">The sequence shown here is derived from an EMBL/GenBank/DDBJ whole genome shotgun (WGS) entry which is preliminary data.</text>
</comment>
<dbReference type="EMBL" id="JACIIG010000018">
    <property type="protein sequence ID" value="MBB4571041.1"/>
    <property type="molecule type" value="Genomic_DNA"/>
</dbReference>
<evidence type="ECO:0000256" key="1">
    <source>
        <dbReference type="SAM" id="MobiDB-lite"/>
    </source>
</evidence>
<dbReference type="Proteomes" id="UP000543836">
    <property type="component" value="Unassembled WGS sequence"/>
</dbReference>
<sequence>MNVYDKSDSDEKTSSISRNNAFEMAAKSEDGSLQGGPQSVDQKHKLAPSPRFSLVTRGEPNSAPFLDRETMSGSQRRFCRGIDVCRDDIALS</sequence>
<gene>
    <name evidence="2" type="ORF">GGE60_005198</name>
</gene>
<evidence type="ECO:0000313" key="3">
    <source>
        <dbReference type="Proteomes" id="UP000543836"/>
    </source>
</evidence>